<dbReference type="Proteomes" id="UP001501175">
    <property type="component" value="Unassembled WGS sequence"/>
</dbReference>
<dbReference type="RefSeq" id="WP_345249999.1">
    <property type="nucleotide sequence ID" value="NZ_BAABHD010000084.1"/>
</dbReference>
<sequence>MSQLNSSMTARLIFLLIALLLFPFLLYSQTAPSLLTRYERTNGQETATYPEIIAFYQQLDRQYDQAKLIEAGTTDIGKPLHLLLLSADKRFTPTPGKVMLLVNNGIHPGEPEGIDASMIWAREMLKANRVPPNVLIGIVPVYNVGGSLNRGVSRVNQNGPVEYGFRGNARNYDLNRDFIKADSKNAVSWQRIFQTYKPHVLIDNHTSNGADYQHILTYFATQKDKLHPMVSGYMTKTLQPELDKALTSRGFEPVPYVNNFTDTPESGIAGFNDAPRYSSGYAALFNCIGFVVELHMLKDYPSRVKGTLAFMEEALRLIQRDATQLTTNKREADAAVSRQTTFTVSYKPDRSKVDSITFRGYAARYKPSEVSGLRRLWYDRSAPFSKQIPYWNTFVPDVQVQKPTAYVIPQGWSEVIDRLKRNGVQMQPLARDITLEVEVYYIADYKTGQRPYEGHYLHTGVQVRTERRQLPYYKGDYLIPVNQPANRYIVETLEPQGVDSFFAWNFFDSILGQKEHFSDYVFEDAAADYLKHHPEVRRKLDERKAADKAFAESAAAQLEFVYQNSPYYEPTHNRYPVARVR</sequence>
<comment type="caution">
    <text evidence="1">The sequence shown here is derived from an EMBL/GenBank/DDBJ whole genome shotgun (WGS) entry which is preliminary data.</text>
</comment>
<reference evidence="2" key="1">
    <citation type="journal article" date="2019" name="Int. J. Syst. Evol. Microbiol.">
        <title>The Global Catalogue of Microorganisms (GCM) 10K type strain sequencing project: providing services to taxonomists for standard genome sequencing and annotation.</title>
        <authorList>
            <consortium name="The Broad Institute Genomics Platform"/>
            <consortium name="The Broad Institute Genome Sequencing Center for Infectious Disease"/>
            <person name="Wu L."/>
            <person name="Ma J."/>
        </authorList>
    </citation>
    <scope>NUCLEOTIDE SEQUENCE [LARGE SCALE GENOMIC DNA]</scope>
    <source>
        <strain evidence="2">JCM 17927</strain>
    </source>
</reference>
<evidence type="ECO:0000313" key="1">
    <source>
        <dbReference type="EMBL" id="GAA4470387.1"/>
    </source>
</evidence>
<protein>
    <submittedName>
        <fullName evidence="1">M14 family metallopeptidase</fullName>
    </submittedName>
</protein>
<proteinExistence type="predicted"/>
<keyword evidence="2" id="KW-1185">Reference proteome</keyword>
<gene>
    <name evidence="1" type="ORF">GCM10023189_58870</name>
</gene>
<dbReference type="SUPFAM" id="SSF53187">
    <property type="entry name" value="Zn-dependent exopeptidases"/>
    <property type="match status" value="1"/>
</dbReference>
<organism evidence="1 2">
    <name type="scientific">Nibrella saemangeumensis</name>
    <dbReference type="NCBI Taxonomy" id="1084526"/>
    <lineage>
        <taxon>Bacteria</taxon>
        <taxon>Pseudomonadati</taxon>
        <taxon>Bacteroidota</taxon>
        <taxon>Cytophagia</taxon>
        <taxon>Cytophagales</taxon>
        <taxon>Spirosomataceae</taxon>
        <taxon>Nibrella</taxon>
    </lineage>
</organism>
<dbReference type="EMBL" id="BAABHD010000084">
    <property type="protein sequence ID" value="GAA4470387.1"/>
    <property type="molecule type" value="Genomic_DNA"/>
</dbReference>
<dbReference type="Gene3D" id="3.40.630.10">
    <property type="entry name" value="Zn peptidases"/>
    <property type="match status" value="1"/>
</dbReference>
<accession>A0ABP8NPQ4</accession>
<name>A0ABP8NPQ4_9BACT</name>
<evidence type="ECO:0000313" key="2">
    <source>
        <dbReference type="Proteomes" id="UP001501175"/>
    </source>
</evidence>